<name>W4FQS3_APHAT</name>
<accession>W4FQS3</accession>
<evidence type="ECO:0000259" key="8">
    <source>
        <dbReference type="Pfam" id="PF13359"/>
    </source>
</evidence>
<dbReference type="InterPro" id="IPR045249">
    <property type="entry name" value="HARBI1-like"/>
</dbReference>
<keyword evidence="6" id="KW-0378">Hydrolase</keyword>
<dbReference type="RefSeq" id="XP_009841158.1">
    <property type="nucleotide sequence ID" value="XM_009842856.1"/>
</dbReference>
<evidence type="ECO:0000256" key="4">
    <source>
        <dbReference type="ARBA" id="ARBA00022722"/>
    </source>
</evidence>
<dbReference type="PANTHER" id="PTHR22930">
    <property type="match status" value="1"/>
</dbReference>
<comment type="similarity">
    <text evidence="3">Belongs to the HARBI1 family.</text>
</comment>
<dbReference type="GO" id="GO:0046872">
    <property type="term" value="F:metal ion binding"/>
    <property type="evidence" value="ECO:0007669"/>
    <property type="project" value="UniProtKB-KW"/>
</dbReference>
<dbReference type="InterPro" id="IPR027806">
    <property type="entry name" value="HARBI1_dom"/>
</dbReference>
<dbReference type="GO" id="GO:0005634">
    <property type="term" value="C:nucleus"/>
    <property type="evidence" value="ECO:0007669"/>
    <property type="project" value="UniProtKB-SubCell"/>
</dbReference>
<evidence type="ECO:0000313" key="9">
    <source>
        <dbReference type="EMBL" id="ETV69301.1"/>
    </source>
</evidence>
<evidence type="ECO:0000256" key="1">
    <source>
        <dbReference type="ARBA" id="ARBA00001968"/>
    </source>
</evidence>
<reference evidence="9" key="1">
    <citation type="submission" date="2013-12" db="EMBL/GenBank/DDBJ databases">
        <title>The Genome Sequence of Aphanomyces astaci APO3.</title>
        <authorList>
            <consortium name="The Broad Institute Genomics Platform"/>
            <person name="Russ C."/>
            <person name="Tyler B."/>
            <person name="van West P."/>
            <person name="Dieguez-Uribeondo J."/>
            <person name="Young S.K."/>
            <person name="Zeng Q."/>
            <person name="Gargeya S."/>
            <person name="Fitzgerald M."/>
            <person name="Abouelleil A."/>
            <person name="Alvarado L."/>
            <person name="Chapman S.B."/>
            <person name="Gainer-Dewar J."/>
            <person name="Goldberg J."/>
            <person name="Griggs A."/>
            <person name="Gujja S."/>
            <person name="Hansen M."/>
            <person name="Howarth C."/>
            <person name="Imamovic A."/>
            <person name="Ireland A."/>
            <person name="Larimer J."/>
            <person name="McCowan C."/>
            <person name="Murphy C."/>
            <person name="Pearson M."/>
            <person name="Poon T.W."/>
            <person name="Priest M."/>
            <person name="Roberts A."/>
            <person name="Saif S."/>
            <person name="Shea T."/>
            <person name="Sykes S."/>
            <person name="Wortman J."/>
            <person name="Nusbaum C."/>
            <person name="Birren B."/>
        </authorList>
    </citation>
    <scope>NUCLEOTIDE SEQUENCE [LARGE SCALE GENOMIC DNA]</scope>
    <source>
        <strain evidence="9">APO3</strain>
    </source>
</reference>
<dbReference type="VEuPathDB" id="FungiDB:H257_14928"/>
<dbReference type="AlphaFoldDB" id="W4FQS3"/>
<gene>
    <name evidence="9" type="ORF">H257_14928</name>
</gene>
<keyword evidence="5" id="KW-0479">Metal-binding</keyword>
<dbReference type="GO" id="GO:0004518">
    <property type="term" value="F:nuclease activity"/>
    <property type="evidence" value="ECO:0007669"/>
    <property type="project" value="UniProtKB-KW"/>
</dbReference>
<dbReference type="Pfam" id="PF13359">
    <property type="entry name" value="DDE_Tnp_4"/>
    <property type="match status" value="1"/>
</dbReference>
<comment type="cofactor">
    <cofactor evidence="1">
        <name>a divalent metal cation</name>
        <dbReference type="ChEBI" id="CHEBI:60240"/>
    </cofactor>
</comment>
<keyword evidence="7" id="KW-0539">Nucleus</keyword>
<protein>
    <recommendedName>
        <fullName evidence="8">DDE Tnp4 domain-containing protein</fullName>
    </recommendedName>
</protein>
<feature type="domain" description="DDE Tnp4" evidence="8">
    <location>
        <begin position="44"/>
        <end position="194"/>
    </location>
</feature>
<evidence type="ECO:0000256" key="7">
    <source>
        <dbReference type="ARBA" id="ARBA00023242"/>
    </source>
</evidence>
<dbReference type="GeneID" id="20816924"/>
<keyword evidence="4" id="KW-0540">Nuclease</keyword>
<comment type="subcellular location">
    <subcellularLocation>
        <location evidence="2">Nucleus</location>
    </subcellularLocation>
</comment>
<proteinExistence type="inferred from homology"/>
<evidence type="ECO:0000256" key="6">
    <source>
        <dbReference type="ARBA" id="ARBA00022801"/>
    </source>
</evidence>
<evidence type="ECO:0000256" key="2">
    <source>
        <dbReference type="ARBA" id="ARBA00004123"/>
    </source>
</evidence>
<dbReference type="OrthoDB" id="1681765at2759"/>
<dbReference type="GO" id="GO:0016787">
    <property type="term" value="F:hydrolase activity"/>
    <property type="evidence" value="ECO:0007669"/>
    <property type="project" value="UniProtKB-KW"/>
</dbReference>
<dbReference type="EMBL" id="KI913177">
    <property type="protein sequence ID" value="ETV69301.1"/>
    <property type="molecule type" value="Genomic_DNA"/>
</dbReference>
<evidence type="ECO:0000256" key="3">
    <source>
        <dbReference type="ARBA" id="ARBA00006958"/>
    </source>
</evidence>
<dbReference type="PANTHER" id="PTHR22930:SF271">
    <property type="entry name" value="OS03G0643050 PROTEIN"/>
    <property type="match status" value="1"/>
</dbReference>
<sequence>MDASAVVHLAPVYIVLPTPDAPTSPYIETNSKFFPFFSKCRMVIDGTHIPVWVTRSQAAAFQGRKRITMNVLAGCNFDLQFTYVLAGWEGTACDGKVYADAFDKGLAMDGDKFEITDTGFGLTLKCLTPYRGTRYHLKEYGIGRLNPQRKEELFNLRQAQLCNCIQRIFGIVKMRFPVLSHGVRYDYSFQVDLVLALVHNTQLYSYMRHRV</sequence>
<evidence type="ECO:0000256" key="5">
    <source>
        <dbReference type="ARBA" id="ARBA00022723"/>
    </source>
</evidence>
<organism evidence="9">
    <name type="scientific">Aphanomyces astaci</name>
    <name type="common">Crayfish plague agent</name>
    <dbReference type="NCBI Taxonomy" id="112090"/>
    <lineage>
        <taxon>Eukaryota</taxon>
        <taxon>Sar</taxon>
        <taxon>Stramenopiles</taxon>
        <taxon>Oomycota</taxon>
        <taxon>Saprolegniomycetes</taxon>
        <taxon>Saprolegniales</taxon>
        <taxon>Verrucalvaceae</taxon>
        <taxon>Aphanomyces</taxon>
    </lineage>
</organism>